<dbReference type="RefSeq" id="WP_287277823.1">
    <property type="nucleotide sequence ID" value="NZ_JAMYMY010000088.1"/>
</dbReference>
<gene>
    <name evidence="1" type="ORF">NKI33_32830</name>
</gene>
<name>A0ABV1YRA1_9HYPH</name>
<dbReference type="Proteomes" id="UP001464387">
    <property type="component" value="Unassembled WGS sequence"/>
</dbReference>
<sequence length="52" mass="5657">MAIELIGNVTHIDGDLATVNFGVTITVNLDSLRLVNAYKPPPRKKPLVDKPT</sequence>
<protein>
    <submittedName>
        <fullName evidence="1">Uncharacterized protein</fullName>
    </submittedName>
</protein>
<reference evidence="1 2" key="1">
    <citation type="journal article" date="2024" name="Proc. Natl. Acad. Sci. U.S.A.">
        <title>The evolutionary genomics of adaptation to stress in wild rhizobium bacteria.</title>
        <authorList>
            <person name="Kehlet-Delgado H."/>
            <person name="Montoya A.P."/>
            <person name="Jensen K.T."/>
            <person name="Wendlandt C.E."/>
            <person name="Dexheimer C."/>
            <person name="Roberts M."/>
            <person name="Torres Martinez L."/>
            <person name="Friesen M.L."/>
            <person name="Griffitts J.S."/>
            <person name="Porter S.S."/>
        </authorList>
    </citation>
    <scope>NUCLEOTIDE SEQUENCE [LARGE SCALE GENOMIC DNA]</scope>
    <source>
        <strain evidence="1 2">M0729</strain>
    </source>
</reference>
<evidence type="ECO:0000313" key="1">
    <source>
        <dbReference type="EMBL" id="MER8937705.1"/>
    </source>
</evidence>
<evidence type="ECO:0000313" key="2">
    <source>
        <dbReference type="Proteomes" id="UP001464387"/>
    </source>
</evidence>
<dbReference type="EMBL" id="JAMYPJ010000094">
    <property type="protein sequence ID" value="MER8937705.1"/>
    <property type="molecule type" value="Genomic_DNA"/>
</dbReference>
<accession>A0ABV1YRA1</accession>
<proteinExistence type="predicted"/>
<keyword evidence="2" id="KW-1185">Reference proteome</keyword>
<organism evidence="1 2">
    <name type="scientific">Mesorhizobium opportunistum</name>
    <dbReference type="NCBI Taxonomy" id="593909"/>
    <lineage>
        <taxon>Bacteria</taxon>
        <taxon>Pseudomonadati</taxon>
        <taxon>Pseudomonadota</taxon>
        <taxon>Alphaproteobacteria</taxon>
        <taxon>Hyphomicrobiales</taxon>
        <taxon>Phyllobacteriaceae</taxon>
        <taxon>Mesorhizobium</taxon>
    </lineage>
</organism>
<comment type="caution">
    <text evidence="1">The sequence shown here is derived from an EMBL/GenBank/DDBJ whole genome shotgun (WGS) entry which is preliminary data.</text>
</comment>